<protein>
    <recommendedName>
        <fullName evidence="3">Phosphohistidine phosphatase SixA</fullName>
    </recommendedName>
</protein>
<dbReference type="KEGG" id="dpn:BCB69_05195"/>
<evidence type="ECO:0000313" key="1">
    <source>
        <dbReference type="EMBL" id="AOH39392.1"/>
    </source>
</evidence>
<reference evidence="2" key="1">
    <citation type="submission" date="2016-08" db="EMBL/GenBank/DDBJ databases">
        <authorList>
            <person name="Holder M.E."/>
            <person name="Ajami N.J."/>
            <person name="Petrosino J.F."/>
        </authorList>
    </citation>
    <scope>NUCLEOTIDE SEQUENCE [LARGE SCALE GENOMIC DNA]</scope>
    <source>
        <strain evidence="2">F0677</strain>
    </source>
</reference>
<dbReference type="Proteomes" id="UP000094757">
    <property type="component" value="Chromosome"/>
</dbReference>
<evidence type="ECO:0000313" key="2">
    <source>
        <dbReference type="Proteomes" id="UP000094757"/>
    </source>
</evidence>
<dbReference type="InterPro" id="IPR029033">
    <property type="entry name" value="His_PPase_superfam"/>
</dbReference>
<dbReference type="Pfam" id="PF00300">
    <property type="entry name" value="His_Phos_1"/>
    <property type="match status" value="1"/>
</dbReference>
<dbReference type="RefSeq" id="WP_069177205.1">
    <property type="nucleotide sequence ID" value="NZ_CP017037.1"/>
</dbReference>
<dbReference type="AlphaFoldDB" id="A0A1B3WEK4"/>
<dbReference type="PIRSF" id="PIRSF000709">
    <property type="entry name" value="6PFK_2-Ptase"/>
    <property type="match status" value="1"/>
</dbReference>
<dbReference type="STRING" id="39950.BCB69_05195"/>
<proteinExistence type="predicted"/>
<evidence type="ECO:0008006" key="3">
    <source>
        <dbReference type="Google" id="ProtNLM"/>
    </source>
</evidence>
<dbReference type="SUPFAM" id="SSF53254">
    <property type="entry name" value="Phosphoglycerate mutase-like"/>
    <property type="match status" value="1"/>
</dbReference>
<dbReference type="EMBL" id="CP017037">
    <property type="protein sequence ID" value="AOH39392.1"/>
    <property type="molecule type" value="Genomic_DNA"/>
</dbReference>
<dbReference type="Gene3D" id="3.40.50.1240">
    <property type="entry name" value="Phosphoglycerate mutase-like"/>
    <property type="match status" value="1"/>
</dbReference>
<name>A0A1B3WEK4_9FIRM</name>
<gene>
    <name evidence="1" type="ORF">BCB69_05195</name>
</gene>
<dbReference type="InterPro" id="IPR013078">
    <property type="entry name" value="His_Pase_superF_clade-1"/>
</dbReference>
<sequence>MYLIFMRHGEVEECSKAVINKDCSLSTDGIYSVEQIAKWSSQIFKNTPVTIWASPYLRTVKTAMIMN</sequence>
<accession>A0A1B3WEK4</accession>
<organism evidence="1 2">
    <name type="scientific">Dialister pneumosintes</name>
    <dbReference type="NCBI Taxonomy" id="39950"/>
    <lineage>
        <taxon>Bacteria</taxon>
        <taxon>Bacillati</taxon>
        <taxon>Bacillota</taxon>
        <taxon>Negativicutes</taxon>
        <taxon>Veillonellales</taxon>
        <taxon>Veillonellaceae</taxon>
        <taxon>Dialister</taxon>
    </lineage>
</organism>